<keyword evidence="1" id="KW-1133">Transmembrane helix</keyword>
<dbReference type="PANTHER" id="PTHR30273:SF2">
    <property type="entry name" value="PROTEIN FECR"/>
    <property type="match status" value="1"/>
</dbReference>
<dbReference type="Gene3D" id="2.60.120.1440">
    <property type="match status" value="1"/>
</dbReference>
<keyword evidence="1" id="KW-0812">Transmembrane</keyword>
<evidence type="ECO:0000259" key="2">
    <source>
        <dbReference type="Pfam" id="PF04773"/>
    </source>
</evidence>
<proteinExistence type="predicted"/>
<accession>A0A2W5ETJ9</accession>
<keyword evidence="1" id="KW-0472">Membrane</keyword>
<evidence type="ECO:0000256" key="1">
    <source>
        <dbReference type="SAM" id="Phobius"/>
    </source>
</evidence>
<dbReference type="PANTHER" id="PTHR30273">
    <property type="entry name" value="PERIPLASMIC SIGNAL SENSOR AND SIGMA FACTOR ACTIVATOR FECR-RELATED"/>
    <property type="match status" value="1"/>
</dbReference>
<dbReference type="Pfam" id="PF04773">
    <property type="entry name" value="FecR"/>
    <property type="match status" value="1"/>
</dbReference>
<dbReference type="EMBL" id="QFOI01000196">
    <property type="protein sequence ID" value="PZP47351.1"/>
    <property type="molecule type" value="Genomic_DNA"/>
</dbReference>
<gene>
    <name evidence="3" type="ORF">DI598_11125</name>
</gene>
<dbReference type="InterPro" id="IPR006860">
    <property type="entry name" value="FecR"/>
</dbReference>
<evidence type="ECO:0000313" key="3">
    <source>
        <dbReference type="EMBL" id="PZP47351.1"/>
    </source>
</evidence>
<dbReference type="InterPro" id="IPR012373">
    <property type="entry name" value="Ferrdict_sens_TM"/>
</dbReference>
<protein>
    <recommendedName>
        <fullName evidence="2">FecR protein domain-containing protein</fullName>
    </recommendedName>
</protein>
<dbReference type="AlphaFoldDB" id="A0A2W5ETJ9"/>
<name>A0A2W5ETJ9_9SPHI</name>
<feature type="transmembrane region" description="Helical" evidence="1">
    <location>
        <begin position="84"/>
        <end position="102"/>
    </location>
</feature>
<sequence>MQKETYYQLLAKYLENSLTKTEEEALLVEWQQNPEEKALFDKMNRFRYTDILSPDDIESHLKRVLDAIEPSSDKQIKWLTLSKYAAVAASFLCVVFFAYRFFTKNKKADIVNAKNIYNAKLPQKIELPDKSVVVLGANSSVVWDTLQFGKKVRELYLKGEGYFDVTSNKKVPFIVHTSYGSIKVLGTAFHVKAYTEKNSMFKTVLYRGKIELSLDGESPKTVTLLPNDKINIPIENHKLSHIESVK</sequence>
<dbReference type="Proteomes" id="UP000249645">
    <property type="component" value="Unassembled WGS sequence"/>
</dbReference>
<organism evidence="3 4">
    <name type="scientific">Pseudopedobacter saltans</name>
    <dbReference type="NCBI Taxonomy" id="151895"/>
    <lineage>
        <taxon>Bacteria</taxon>
        <taxon>Pseudomonadati</taxon>
        <taxon>Bacteroidota</taxon>
        <taxon>Sphingobacteriia</taxon>
        <taxon>Sphingobacteriales</taxon>
        <taxon>Sphingobacteriaceae</taxon>
        <taxon>Pseudopedobacter</taxon>
    </lineage>
</organism>
<feature type="non-terminal residue" evidence="3">
    <location>
        <position position="246"/>
    </location>
</feature>
<feature type="domain" description="FecR protein" evidence="2">
    <location>
        <begin position="124"/>
        <end position="210"/>
    </location>
</feature>
<reference evidence="3 4" key="1">
    <citation type="submission" date="2017-11" db="EMBL/GenBank/DDBJ databases">
        <title>Infants hospitalized years apart are colonized by the same room-sourced microbial strains.</title>
        <authorList>
            <person name="Brooks B."/>
            <person name="Olm M.R."/>
            <person name="Firek B.A."/>
            <person name="Baker R."/>
            <person name="Thomas B.C."/>
            <person name="Morowitz M.J."/>
            <person name="Banfield J.F."/>
        </authorList>
    </citation>
    <scope>NUCLEOTIDE SEQUENCE [LARGE SCALE GENOMIC DNA]</scope>
    <source>
        <strain evidence="3">S2_009_000_R2_76</strain>
    </source>
</reference>
<comment type="caution">
    <text evidence="3">The sequence shown here is derived from an EMBL/GenBank/DDBJ whole genome shotgun (WGS) entry which is preliminary data.</text>
</comment>
<dbReference type="GO" id="GO:0016989">
    <property type="term" value="F:sigma factor antagonist activity"/>
    <property type="evidence" value="ECO:0007669"/>
    <property type="project" value="TreeGrafter"/>
</dbReference>
<evidence type="ECO:0000313" key="4">
    <source>
        <dbReference type="Proteomes" id="UP000249645"/>
    </source>
</evidence>